<organism evidence="3 4">
    <name type="scientific">Quillaja saponaria</name>
    <name type="common">Soap bark tree</name>
    <dbReference type="NCBI Taxonomy" id="32244"/>
    <lineage>
        <taxon>Eukaryota</taxon>
        <taxon>Viridiplantae</taxon>
        <taxon>Streptophyta</taxon>
        <taxon>Embryophyta</taxon>
        <taxon>Tracheophyta</taxon>
        <taxon>Spermatophyta</taxon>
        <taxon>Magnoliopsida</taxon>
        <taxon>eudicotyledons</taxon>
        <taxon>Gunneridae</taxon>
        <taxon>Pentapetalae</taxon>
        <taxon>rosids</taxon>
        <taxon>fabids</taxon>
        <taxon>Fabales</taxon>
        <taxon>Quillajaceae</taxon>
        <taxon>Quillaja</taxon>
    </lineage>
</organism>
<evidence type="ECO:0000256" key="2">
    <source>
        <dbReference type="SAM" id="MobiDB-lite"/>
    </source>
</evidence>
<dbReference type="PANTHER" id="PTHR12161:SF60">
    <property type="entry name" value="REGULATOR OF VPS4 ACTIVITY IN THE MVB PATHWAY PROTEIN"/>
    <property type="match status" value="1"/>
</dbReference>
<dbReference type="GO" id="GO:0015031">
    <property type="term" value="P:protein transport"/>
    <property type="evidence" value="ECO:0007669"/>
    <property type="project" value="InterPro"/>
</dbReference>
<protein>
    <submittedName>
        <fullName evidence="3">Regulator of Vps4 activity in the MVB pathway protein</fullName>
    </submittedName>
</protein>
<evidence type="ECO:0000313" key="3">
    <source>
        <dbReference type="EMBL" id="KAJ7951793.1"/>
    </source>
</evidence>
<accession>A0AAD7PDQ4</accession>
<feature type="compositionally biased region" description="Low complexity" evidence="2">
    <location>
        <begin position="250"/>
        <end position="266"/>
    </location>
</feature>
<dbReference type="EMBL" id="JARAOO010000011">
    <property type="protein sequence ID" value="KAJ7951793.1"/>
    <property type="molecule type" value="Genomic_DNA"/>
</dbReference>
<dbReference type="KEGG" id="qsa:O6P43_027788"/>
<evidence type="ECO:0000313" key="4">
    <source>
        <dbReference type="Proteomes" id="UP001163823"/>
    </source>
</evidence>
<dbReference type="FunFam" id="1.20.1260.60:FF:000002">
    <property type="entry name" value="Vacuolar protein sorting-associated protein IST1"/>
    <property type="match status" value="1"/>
</dbReference>
<name>A0AAD7PDQ4_QUISA</name>
<gene>
    <name evidence="3" type="ORF">O6P43_027788</name>
</gene>
<reference evidence="3" key="1">
    <citation type="journal article" date="2023" name="Science">
        <title>Elucidation of the pathway for biosynthesis of saponin adjuvants from the soapbark tree.</title>
        <authorList>
            <person name="Reed J."/>
            <person name="Orme A."/>
            <person name="El-Demerdash A."/>
            <person name="Owen C."/>
            <person name="Martin L.B.B."/>
            <person name="Misra R.C."/>
            <person name="Kikuchi S."/>
            <person name="Rejzek M."/>
            <person name="Martin A.C."/>
            <person name="Harkess A."/>
            <person name="Leebens-Mack J."/>
            <person name="Louveau T."/>
            <person name="Stephenson M.J."/>
            <person name="Osbourn A."/>
        </authorList>
    </citation>
    <scope>NUCLEOTIDE SEQUENCE</scope>
    <source>
        <strain evidence="3">S10</strain>
    </source>
</reference>
<feature type="compositionally biased region" description="Polar residues" evidence="2">
    <location>
        <begin position="438"/>
        <end position="454"/>
    </location>
</feature>
<evidence type="ECO:0000256" key="1">
    <source>
        <dbReference type="ARBA" id="ARBA00005536"/>
    </source>
</evidence>
<feature type="compositionally biased region" description="Acidic residues" evidence="2">
    <location>
        <begin position="198"/>
        <end position="207"/>
    </location>
</feature>
<dbReference type="Proteomes" id="UP001163823">
    <property type="component" value="Chromosome 11"/>
</dbReference>
<feature type="region of interest" description="Disordered" evidence="2">
    <location>
        <begin position="177"/>
        <end position="454"/>
    </location>
</feature>
<keyword evidence="4" id="KW-1185">Reference proteome</keyword>
<dbReference type="Gene3D" id="1.20.1260.60">
    <property type="entry name" value="Vacuolar protein sorting-associated protein Ist1"/>
    <property type="match status" value="1"/>
</dbReference>
<feature type="compositionally biased region" description="Basic and acidic residues" evidence="2">
    <location>
        <begin position="422"/>
        <end position="433"/>
    </location>
</feature>
<feature type="compositionally biased region" description="Basic and acidic residues" evidence="2">
    <location>
        <begin position="289"/>
        <end position="326"/>
    </location>
</feature>
<proteinExistence type="inferred from homology"/>
<dbReference type="AlphaFoldDB" id="A0AAD7PDQ4"/>
<dbReference type="Pfam" id="PF03398">
    <property type="entry name" value="Ist1"/>
    <property type="match status" value="1"/>
</dbReference>
<comment type="similarity">
    <text evidence="1">Belongs to the IST1 family.</text>
</comment>
<feature type="compositionally biased region" description="Basic and acidic residues" evidence="2">
    <location>
        <begin position="351"/>
        <end position="367"/>
    </location>
</feature>
<dbReference type="InterPro" id="IPR005061">
    <property type="entry name" value="Ist1"/>
</dbReference>
<sequence>MFEGLVKPKFYTKCKSYLRLTKTRLETIKKKRKAVQKYLKNDIIELLRSGLDINAYGRAEGLLVEQNMSSCYEVVEKFCRCVYENFSVLHKQRECPEECKEAVQSLMYAAARFADLPELRDLRTLFTEKYGNSLESYINKEFVEKLRQSPPTKEMKIQLLHDIARESSIEWDSKALEQKLHTPPPVKERPMSKSLSGADDEEWDENNDGAIATRYNLNAGNKQKSSRSERKDSADNGYRLQSSSEDETSTDMSSQDGPKTSSVGSVSEDEVDNKKAFYYRFIPPPYLKSKPDKNESNLEKPTKSAPLAERESNQDHNEPVVEDKPKPRSVRRRNLKPPPGFGNFGNSEGGGDAKENSSGAKSEDAKQRRQTLYSDDSDSRDEEERIMDGLLMHYSKKPSPYESGKAKPYAKDNESQQVDDQTGEHRRYRKSDPEVPPFQSSIPPGQGNERTQWSNFCTTRYTCSPKAT</sequence>
<dbReference type="PANTHER" id="PTHR12161">
    <property type="entry name" value="IST1 FAMILY MEMBER"/>
    <property type="match status" value="1"/>
</dbReference>
<comment type="caution">
    <text evidence="3">The sequence shown here is derived from an EMBL/GenBank/DDBJ whole genome shotgun (WGS) entry which is preliminary data.</text>
</comment>
<dbReference type="InterPro" id="IPR042277">
    <property type="entry name" value="IST1-like"/>
</dbReference>
<feature type="compositionally biased region" description="Basic and acidic residues" evidence="2">
    <location>
        <begin position="177"/>
        <end position="191"/>
    </location>
</feature>